<proteinExistence type="predicted"/>
<reference evidence="3" key="1">
    <citation type="submission" date="2022-11" db="UniProtKB">
        <authorList>
            <consortium name="WormBaseParasite"/>
        </authorList>
    </citation>
    <scope>IDENTIFICATION</scope>
</reference>
<evidence type="ECO:0000256" key="1">
    <source>
        <dbReference type="SAM" id="MobiDB-lite"/>
    </source>
</evidence>
<keyword evidence="2" id="KW-1185">Reference proteome</keyword>
<name>A0A914Q5N7_9BILA</name>
<dbReference type="AlphaFoldDB" id="A0A914Q5N7"/>
<organism evidence="2 3">
    <name type="scientific">Panagrolaimus davidi</name>
    <dbReference type="NCBI Taxonomy" id="227884"/>
    <lineage>
        <taxon>Eukaryota</taxon>
        <taxon>Metazoa</taxon>
        <taxon>Ecdysozoa</taxon>
        <taxon>Nematoda</taxon>
        <taxon>Chromadorea</taxon>
        <taxon>Rhabditida</taxon>
        <taxon>Tylenchina</taxon>
        <taxon>Panagrolaimomorpha</taxon>
        <taxon>Panagrolaimoidea</taxon>
        <taxon>Panagrolaimidae</taxon>
        <taxon>Panagrolaimus</taxon>
    </lineage>
</organism>
<evidence type="ECO:0000313" key="2">
    <source>
        <dbReference type="Proteomes" id="UP000887578"/>
    </source>
</evidence>
<dbReference type="WBParaSite" id="PDA_v2.g26733.t1">
    <property type="protein sequence ID" value="PDA_v2.g26733.t1"/>
    <property type="gene ID" value="PDA_v2.g26733"/>
</dbReference>
<dbReference type="Proteomes" id="UP000887578">
    <property type="component" value="Unplaced"/>
</dbReference>
<feature type="region of interest" description="Disordered" evidence="1">
    <location>
        <begin position="1"/>
        <end position="25"/>
    </location>
</feature>
<protein>
    <submittedName>
        <fullName evidence="3">Uncharacterized protein</fullName>
    </submittedName>
</protein>
<feature type="compositionally biased region" description="Basic residues" evidence="1">
    <location>
        <begin position="1"/>
        <end position="10"/>
    </location>
</feature>
<evidence type="ECO:0000313" key="3">
    <source>
        <dbReference type="WBParaSite" id="PDA_v2.g26733.t1"/>
    </source>
</evidence>
<sequence>MSKKQKKLTAPKRGSSRPSFPRKEYPASELLFKSLTNYKCGFDKYPDNDKEEDGNAFDEPSIASDMAPEASEFKALQALLNPNEASKNGQQGIIFEQQNRASCTFIIQLFPVCSYCENHM</sequence>
<accession>A0A914Q5N7</accession>